<keyword evidence="1" id="KW-0732">Signal</keyword>
<dbReference type="RefSeq" id="WP_162219300.1">
    <property type="nucleotide sequence ID" value="NZ_JAAEHK010000018.1"/>
</dbReference>
<dbReference type="InterPro" id="IPR054828">
    <property type="entry name" value="Vit_B12_bind_prot"/>
</dbReference>
<feature type="domain" description="Fe/B12 periplasmic-binding" evidence="2">
    <location>
        <begin position="60"/>
        <end position="309"/>
    </location>
</feature>
<dbReference type="PANTHER" id="PTHR30535:SF34">
    <property type="entry name" value="MOLYBDATE-BINDING PROTEIN MOLA"/>
    <property type="match status" value="1"/>
</dbReference>
<dbReference type="Gene3D" id="3.40.50.1980">
    <property type="entry name" value="Nitrogenase molybdenum iron protein domain"/>
    <property type="match status" value="2"/>
</dbReference>
<name>A0A7C9JUC1_9GAMM</name>
<dbReference type="InterPro" id="IPR050902">
    <property type="entry name" value="ABC_Transporter_SBP"/>
</dbReference>
<sequence>MFTLANKNKRRGAIGLALLSSISAIVLGGVVSNLAQAGDHSRCAVDDRNREVCLHFSARRIATLSPGATELTYAAGAGEQVVAVVSYSDYPPEAKDVASVGSHTRIDLEALVGLAPDLVIGWVTGNPAEQMETLEALGMPVFYIEPRTVDDVAHTIERLARLAGTEPAGQQVADGFRKGMADLEARYGDRDPVRTFYQVWDQPLMSVNDEHLIGQVVQLCSGENVFGDQPRLVPRLDDEAVLVANPEAIIAGGMGEENRHWLTHWEQYPHLSAVADDSLYFVPPSLIQRPTPRLLEGARLLCEKLEQTRQKRTAAQAMSRSS</sequence>
<dbReference type="OrthoDB" id="6495095at2"/>
<proteinExistence type="predicted"/>
<reference evidence="3 4" key="1">
    <citation type="submission" date="2020-01" db="EMBL/GenBank/DDBJ databases">
        <title>Whole genome sequencing of Halomonas alkaliphila strain LS44.</title>
        <authorList>
            <person name="Kumar S."/>
            <person name="Paul D."/>
            <person name="Shouche Y."/>
            <person name="Suryavanshi M.V."/>
        </authorList>
    </citation>
    <scope>NUCLEOTIDE SEQUENCE [LARGE SCALE GENOMIC DNA]</scope>
    <source>
        <strain evidence="3 4">LS44</strain>
    </source>
</reference>
<accession>A0A7C9JUC1</accession>
<comment type="caution">
    <text evidence="3">The sequence shown here is derived from an EMBL/GenBank/DDBJ whole genome shotgun (WGS) entry which is preliminary data.</text>
</comment>
<dbReference type="Pfam" id="PF01497">
    <property type="entry name" value="Peripla_BP_2"/>
    <property type="match status" value="1"/>
</dbReference>
<dbReference type="NCBIfam" id="NF038402">
    <property type="entry name" value="TroA_like"/>
    <property type="match status" value="1"/>
</dbReference>
<dbReference type="PROSITE" id="PS50983">
    <property type="entry name" value="FE_B12_PBP"/>
    <property type="match status" value="1"/>
</dbReference>
<protein>
    <submittedName>
        <fullName evidence="3">Cobalamin-binding protein</fullName>
    </submittedName>
</protein>
<dbReference type="Proteomes" id="UP000480312">
    <property type="component" value="Unassembled WGS sequence"/>
</dbReference>
<evidence type="ECO:0000313" key="3">
    <source>
        <dbReference type="EMBL" id="NDL71443.1"/>
    </source>
</evidence>
<evidence type="ECO:0000256" key="1">
    <source>
        <dbReference type="ARBA" id="ARBA00022729"/>
    </source>
</evidence>
<dbReference type="GO" id="GO:0071281">
    <property type="term" value="P:cellular response to iron ion"/>
    <property type="evidence" value="ECO:0007669"/>
    <property type="project" value="TreeGrafter"/>
</dbReference>
<dbReference type="InterPro" id="IPR002491">
    <property type="entry name" value="ABC_transptr_periplasmic_BD"/>
</dbReference>
<evidence type="ECO:0000259" key="2">
    <source>
        <dbReference type="PROSITE" id="PS50983"/>
    </source>
</evidence>
<gene>
    <name evidence="3" type="ORF">GPL32_13115</name>
</gene>
<dbReference type="AlphaFoldDB" id="A0A7C9JUC1"/>
<dbReference type="PANTHER" id="PTHR30535">
    <property type="entry name" value="VITAMIN B12-BINDING PROTEIN"/>
    <property type="match status" value="1"/>
</dbReference>
<dbReference type="EMBL" id="JAAEHK010000018">
    <property type="protein sequence ID" value="NDL71443.1"/>
    <property type="molecule type" value="Genomic_DNA"/>
</dbReference>
<organism evidence="3 4">
    <name type="scientific">Vreelandella alkaliphila</name>
    <dbReference type="NCBI Taxonomy" id="272774"/>
    <lineage>
        <taxon>Bacteria</taxon>
        <taxon>Pseudomonadati</taxon>
        <taxon>Pseudomonadota</taxon>
        <taxon>Gammaproteobacteria</taxon>
        <taxon>Oceanospirillales</taxon>
        <taxon>Halomonadaceae</taxon>
        <taxon>Vreelandella</taxon>
    </lineage>
</organism>
<evidence type="ECO:0000313" key="4">
    <source>
        <dbReference type="Proteomes" id="UP000480312"/>
    </source>
</evidence>
<dbReference type="SUPFAM" id="SSF53807">
    <property type="entry name" value="Helical backbone' metal receptor"/>
    <property type="match status" value="1"/>
</dbReference>
<dbReference type="CDD" id="cd01144">
    <property type="entry name" value="BtuF"/>
    <property type="match status" value="1"/>
</dbReference>